<keyword evidence="4" id="KW-1185">Reference proteome</keyword>
<dbReference type="RefSeq" id="WP_089065556.1">
    <property type="nucleotide sequence ID" value="NZ_CP022316.1"/>
</dbReference>
<dbReference type="KEGG" id="brv:CFK39_11340"/>
<keyword evidence="1" id="KW-1133">Transmembrane helix</keyword>
<sequence length="139" mass="14863">MRSLLSLVLNIIWLLTAGWALFLAYLLAGILACILIVTLPFGIASFRIAGFVIWPFGREVVDTGRGGAGSALGNVIWFVIAGWWLALGHVGTALAQAVTIIGIPLAWANLKLIPVTCFPFGKEVMDSGSARARMLPTVR</sequence>
<feature type="transmembrane region" description="Helical" evidence="1">
    <location>
        <begin position="68"/>
        <end position="87"/>
    </location>
</feature>
<feature type="domain" description="Inner membrane component" evidence="2">
    <location>
        <begin position="8"/>
        <end position="58"/>
    </location>
</feature>
<dbReference type="EMBL" id="CP022316">
    <property type="protein sequence ID" value="ASK66315.1"/>
    <property type="molecule type" value="Genomic_DNA"/>
</dbReference>
<dbReference type="InterPro" id="IPR031308">
    <property type="entry name" value="UCP028777"/>
</dbReference>
<dbReference type="Proteomes" id="UP000198398">
    <property type="component" value="Chromosome"/>
</dbReference>
<dbReference type="PANTHER" id="PTHR42903:SF1">
    <property type="entry name" value="INNER MEMBRANE PROTEIN YCCF"/>
    <property type="match status" value="1"/>
</dbReference>
<dbReference type="PIRSF" id="PIRSF028777">
    <property type="entry name" value="UCP028777"/>
    <property type="match status" value="1"/>
</dbReference>
<dbReference type="PROSITE" id="PS51257">
    <property type="entry name" value="PROKAR_LIPOPROTEIN"/>
    <property type="match status" value="1"/>
</dbReference>
<dbReference type="PANTHER" id="PTHR42903">
    <property type="entry name" value="INNER MEMBRANE PROTEIN YCCF"/>
    <property type="match status" value="1"/>
</dbReference>
<dbReference type="OrthoDB" id="3238663at2"/>
<evidence type="ECO:0000313" key="4">
    <source>
        <dbReference type="Proteomes" id="UP000198398"/>
    </source>
</evidence>
<accession>A0A220UDY9</accession>
<dbReference type="AlphaFoldDB" id="A0A220UDY9"/>
<evidence type="ECO:0000259" key="2">
    <source>
        <dbReference type="Pfam" id="PF03733"/>
    </source>
</evidence>
<feature type="transmembrane region" description="Helical" evidence="1">
    <location>
        <begin position="93"/>
        <end position="110"/>
    </location>
</feature>
<reference evidence="4" key="1">
    <citation type="submission" date="2017-07" db="EMBL/GenBank/DDBJ databases">
        <title>Brachybacterium sp. VR2415.</title>
        <authorList>
            <person name="Tak E.J."/>
            <person name="Bae J.-W."/>
        </authorList>
    </citation>
    <scope>NUCLEOTIDE SEQUENCE [LARGE SCALE GENOMIC DNA]</scope>
    <source>
        <strain evidence="4">VR2415</strain>
    </source>
</reference>
<protein>
    <recommendedName>
        <fullName evidence="2">Inner membrane component domain-containing protein</fullName>
    </recommendedName>
</protein>
<organism evidence="3 4">
    <name type="scientific">Brachybacterium avium</name>
    <dbReference type="NCBI Taxonomy" id="2017485"/>
    <lineage>
        <taxon>Bacteria</taxon>
        <taxon>Bacillati</taxon>
        <taxon>Actinomycetota</taxon>
        <taxon>Actinomycetes</taxon>
        <taxon>Micrococcales</taxon>
        <taxon>Dermabacteraceae</taxon>
        <taxon>Brachybacterium</taxon>
    </lineage>
</organism>
<keyword evidence="1" id="KW-0472">Membrane</keyword>
<dbReference type="NCBIfam" id="NF008740">
    <property type="entry name" value="PRK11770.1-2"/>
    <property type="match status" value="1"/>
</dbReference>
<proteinExistence type="predicted"/>
<evidence type="ECO:0000256" key="1">
    <source>
        <dbReference type="SAM" id="Phobius"/>
    </source>
</evidence>
<dbReference type="InterPro" id="IPR005185">
    <property type="entry name" value="YccF"/>
</dbReference>
<gene>
    <name evidence="3" type="ORF">CFK39_11340</name>
</gene>
<feature type="domain" description="Inner membrane component" evidence="2">
    <location>
        <begin position="72"/>
        <end position="122"/>
    </location>
</feature>
<dbReference type="GO" id="GO:0005886">
    <property type="term" value="C:plasma membrane"/>
    <property type="evidence" value="ECO:0007669"/>
    <property type="project" value="TreeGrafter"/>
</dbReference>
<evidence type="ECO:0000313" key="3">
    <source>
        <dbReference type="EMBL" id="ASK66315.1"/>
    </source>
</evidence>
<dbReference type="Pfam" id="PF03733">
    <property type="entry name" value="YccF"/>
    <property type="match status" value="2"/>
</dbReference>
<dbReference type="InterPro" id="IPR052937">
    <property type="entry name" value="Inner_membrane_protein"/>
</dbReference>
<name>A0A220UDY9_9MICO</name>
<feature type="transmembrane region" description="Helical" evidence="1">
    <location>
        <begin position="34"/>
        <end position="56"/>
    </location>
</feature>
<keyword evidence="1" id="KW-0812">Transmembrane</keyword>
<feature type="transmembrane region" description="Helical" evidence="1">
    <location>
        <begin position="7"/>
        <end position="28"/>
    </location>
</feature>